<evidence type="ECO:0000256" key="2">
    <source>
        <dbReference type="ARBA" id="ARBA00007779"/>
    </source>
</evidence>
<dbReference type="EMBL" id="KB446545">
    <property type="protein sequence ID" value="EME39349.1"/>
    <property type="molecule type" value="Genomic_DNA"/>
</dbReference>
<keyword evidence="6 8" id="KW-0472">Membrane</keyword>
<feature type="compositionally biased region" description="Basic and acidic residues" evidence="7">
    <location>
        <begin position="788"/>
        <end position="802"/>
    </location>
</feature>
<dbReference type="InterPro" id="IPR045122">
    <property type="entry name" value="Csc1-like"/>
</dbReference>
<feature type="transmembrane region" description="Helical" evidence="8">
    <location>
        <begin position="606"/>
        <end position="631"/>
    </location>
</feature>
<dbReference type="HOGENOM" id="CLU_002458_0_0_1"/>
<protein>
    <recommendedName>
        <fullName evidence="14">DUF221-domain-containing protein</fullName>
    </recommendedName>
</protein>
<dbReference type="InterPro" id="IPR003864">
    <property type="entry name" value="CSC1/OSCA1-like_7TM"/>
</dbReference>
<dbReference type="GO" id="GO:0005227">
    <property type="term" value="F:calcium-activated cation channel activity"/>
    <property type="evidence" value="ECO:0007669"/>
    <property type="project" value="InterPro"/>
</dbReference>
<dbReference type="Pfam" id="PF13967">
    <property type="entry name" value="RSN1_TM"/>
    <property type="match status" value="1"/>
</dbReference>
<evidence type="ECO:0000256" key="7">
    <source>
        <dbReference type="SAM" id="MobiDB-lite"/>
    </source>
</evidence>
<dbReference type="Proteomes" id="UP000016933">
    <property type="component" value="Unassembled WGS sequence"/>
</dbReference>
<evidence type="ECO:0000256" key="6">
    <source>
        <dbReference type="ARBA" id="ARBA00023136"/>
    </source>
</evidence>
<feature type="compositionally biased region" description="Acidic residues" evidence="7">
    <location>
        <begin position="887"/>
        <end position="898"/>
    </location>
</feature>
<organism evidence="12 13">
    <name type="scientific">Dothistroma septosporum (strain NZE10 / CBS 128990)</name>
    <name type="common">Red band needle blight fungus</name>
    <name type="synonym">Mycosphaerella pini</name>
    <dbReference type="NCBI Taxonomy" id="675120"/>
    <lineage>
        <taxon>Eukaryota</taxon>
        <taxon>Fungi</taxon>
        <taxon>Dikarya</taxon>
        <taxon>Ascomycota</taxon>
        <taxon>Pezizomycotina</taxon>
        <taxon>Dothideomycetes</taxon>
        <taxon>Dothideomycetidae</taxon>
        <taxon>Mycosphaerellales</taxon>
        <taxon>Mycosphaerellaceae</taxon>
        <taxon>Dothistroma</taxon>
    </lineage>
</organism>
<keyword evidence="13" id="KW-1185">Reference proteome</keyword>
<evidence type="ECO:0000256" key="3">
    <source>
        <dbReference type="ARBA" id="ARBA00022448"/>
    </source>
</evidence>
<feature type="domain" description="CSC1/OSCA1-like N-terminal transmembrane" evidence="10">
    <location>
        <begin position="35"/>
        <end position="220"/>
    </location>
</feature>
<feature type="transmembrane region" description="Helical" evidence="8">
    <location>
        <begin position="652"/>
        <end position="672"/>
    </location>
</feature>
<feature type="transmembrane region" description="Helical" evidence="8">
    <location>
        <begin position="719"/>
        <end position="736"/>
    </location>
</feature>
<accession>M2Y227</accession>
<feature type="region of interest" description="Disordered" evidence="7">
    <location>
        <begin position="884"/>
        <end position="930"/>
    </location>
</feature>
<dbReference type="PANTHER" id="PTHR13018">
    <property type="entry name" value="PROBABLE MEMBRANE PROTEIN DUF221-RELATED"/>
    <property type="match status" value="1"/>
</dbReference>
<dbReference type="Pfam" id="PF14703">
    <property type="entry name" value="PHM7_cyt"/>
    <property type="match status" value="1"/>
</dbReference>
<comment type="similarity">
    <text evidence="2">Belongs to the CSC1 (TC 1.A.17) family.</text>
</comment>
<evidence type="ECO:0000259" key="11">
    <source>
        <dbReference type="Pfam" id="PF14703"/>
    </source>
</evidence>
<keyword evidence="4 8" id="KW-0812">Transmembrane</keyword>
<dbReference type="OrthoDB" id="1689567at2759"/>
<dbReference type="PANTHER" id="PTHR13018:SF5">
    <property type="entry name" value="RE44586P"/>
    <property type="match status" value="1"/>
</dbReference>
<dbReference type="InterPro" id="IPR027815">
    <property type="entry name" value="CSC1/OSCA1-like_cyt"/>
</dbReference>
<gene>
    <name evidence="12" type="ORF">DOTSEDRAFT_75154</name>
</gene>
<dbReference type="InterPro" id="IPR032880">
    <property type="entry name" value="CSC1/OSCA1-like_N"/>
</dbReference>
<feature type="transmembrane region" description="Helical" evidence="8">
    <location>
        <begin position="199"/>
        <end position="218"/>
    </location>
</feature>
<evidence type="ECO:0000313" key="12">
    <source>
        <dbReference type="EMBL" id="EME39349.1"/>
    </source>
</evidence>
<evidence type="ECO:0000256" key="8">
    <source>
        <dbReference type="SAM" id="Phobius"/>
    </source>
</evidence>
<feature type="transmembrane region" description="Helical" evidence="8">
    <location>
        <begin position="36"/>
        <end position="55"/>
    </location>
</feature>
<feature type="transmembrane region" description="Helical" evidence="8">
    <location>
        <begin position="678"/>
        <end position="698"/>
    </location>
</feature>
<feature type="region of interest" description="Disordered" evidence="7">
    <location>
        <begin position="787"/>
        <end position="817"/>
    </location>
</feature>
<feature type="transmembrane region" description="Helical" evidence="8">
    <location>
        <begin position="108"/>
        <end position="131"/>
    </location>
</feature>
<comment type="subcellular location">
    <subcellularLocation>
        <location evidence="1">Membrane</location>
        <topology evidence="1">Multi-pass membrane protein</topology>
    </subcellularLocation>
</comment>
<name>M2Y227_DOTSN</name>
<evidence type="ECO:0000256" key="1">
    <source>
        <dbReference type="ARBA" id="ARBA00004141"/>
    </source>
</evidence>
<dbReference type="Pfam" id="PF02714">
    <property type="entry name" value="RSN1_7TM"/>
    <property type="match status" value="1"/>
</dbReference>
<feature type="domain" description="CSC1/OSCA1-like cytosolic" evidence="11">
    <location>
        <begin position="240"/>
        <end position="444"/>
    </location>
</feature>
<dbReference type="GO" id="GO:0005886">
    <property type="term" value="C:plasma membrane"/>
    <property type="evidence" value="ECO:0007669"/>
    <property type="project" value="TreeGrafter"/>
</dbReference>
<reference evidence="13" key="1">
    <citation type="journal article" date="2012" name="PLoS Genet.">
        <title>The genomes of the fungal plant pathogens Cladosporium fulvum and Dothistroma septosporum reveal adaptation to different hosts and lifestyles but also signatures of common ancestry.</title>
        <authorList>
            <person name="de Wit P.J.G.M."/>
            <person name="van der Burgt A."/>
            <person name="Oekmen B."/>
            <person name="Stergiopoulos I."/>
            <person name="Abd-Elsalam K.A."/>
            <person name="Aerts A.L."/>
            <person name="Bahkali A.H."/>
            <person name="Beenen H.G."/>
            <person name="Chettri P."/>
            <person name="Cox M.P."/>
            <person name="Datema E."/>
            <person name="de Vries R.P."/>
            <person name="Dhillon B."/>
            <person name="Ganley A.R."/>
            <person name="Griffiths S.A."/>
            <person name="Guo Y."/>
            <person name="Hamelin R.C."/>
            <person name="Henrissat B."/>
            <person name="Kabir M.S."/>
            <person name="Jashni M.K."/>
            <person name="Kema G."/>
            <person name="Klaubauf S."/>
            <person name="Lapidus A."/>
            <person name="Levasseur A."/>
            <person name="Lindquist E."/>
            <person name="Mehrabi R."/>
            <person name="Ohm R.A."/>
            <person name="Owen T.J."/>
            <person name="Salamov A."/>
            <person name="Schwelm A."/>
            <person name="Schijlen E."/>
            <person name="Sun H."/>
            <person name="van den Burg H.A."/>
            <person name="van Ham R.C.H.J."/>
            <person name="Zhang S."/>
            <person name="Goodwin S.B."/>
            <person name="Grigoriev I.V."/>
            <person name="Collemare J."/>
            <person name="Bradshaw R.E."/>
        </authorList>
    </citation>
    <scope>NUCLEOTIDE SEQUENCE [LARGE SCALE GENOMIC DNA]</scope>
    <source>
        <strain evidence="13">NZE10 / CBS 128990</strain>
    </source>
</reference>
<dbReference type="OMA" id="CSCKKEN"/>
<reference evidence="12 13" key="2">
    <citation type="journal article" date="2012" name="PLoS Pathog.">
        <title>Diverse lifestyles and strategies of plant pathogenesis encoded in the genomes of eighteen Dothideomycetes fungi.</title>
        <authorList>
            <person name="Ohm R.A."/>
            <person name="Feau N."/>
            <person name="Henrissat B."/>
            <person name="Schoch C.L."/>
            <person name="Horwitz B.A."/>
            <person name="Barry K.W."/>
            <person name="Condon B.J."/>
            <person name="Copeland A.C."/>
            <person name="Dhillon B."/>
            <person name="Glaser F."/>
            <person name="Hesse C.N."/>
            <person name="Kosti I."/>
            <person name="LaButti K."/>
            <person name="Lindquist E.A."/>
            <person name="Lucas S."/>
            <person name="Salamov A.A."/>
            <person name="Bradshaw R.E."/>
            <person name="Ciuffetti L."/>
            <person name="Hamelin R.C."/>
            <person name="Kema G.H.J."/>
            <person name="Lawrence C."/>
            <person name="Scott J.A."/>
            <person name="Spatafora J.W."/>
            <person name="Turgeon B.G."/>
            <person name="de Wit P.J.G.M."/>
            <person name="Zhong S."/>
            <person name="Goodwin S.B."/>
            <person name="Grigoriev I.V."/>
        </authorList>
    </citation>
    <scope>NUCLEOTIDE SEQUENCE [LARGE SCALE GENOMIC DNA]</scope>
    <source>
        <strain evidence="13">NZE10 / CBS 128990</strain>
    </source>
</reference>
<dbReference type="eggNOG" id="KOG1134">
    <property type="taxonomic scope" value="Eukaryota"/>
</dbReference>
<proteinExistence type="inferred from homology"/>
<keyword evidence="5 8" id="KW-1133">Transmembrane helix</keyword>
<keyword evidence="3" id="KW-0813">Transport</keyword>
<evidence type="ECO:0000256" key="4">
    <source>
        <dbReference type="ARBA" id="ARBA00022692"/>
    </source>
</evidence>
<evidence type="ECO:0008006" key="14">
    <source>
        <dbReference type="Google" id="ProtNLM"/>
    </source>
</evidence>
<feature type="transmembrane region" description="Helical" evidence="8">
    <location>
        <begin position="457"/>
        <end position="481"/>
    </location>
</feature>
<feature type="compositionally biased region" description="Basic and acidic residues" evidence="7">
    <location>
        <begin position="899"/>
        <end position="914"/>
    </location>
</feature>
<feature type="transmembrane region" description="Helical" evidence="8">
    <location>
        <begin position="511"/>
        <end position="530"/>
    </location>
</feature>
<evidence type="ECO:0000259" key="10">
    <source>
        <dbReference type="Pfam" id="PF13967"/>
    </source>
</evidence>
<evidence type="ECO:0000259" key="9">
    <source>
        <dbReference type="Pfam" id="PF02714"/>
    </source>
</evidence>
<evidence type="ECO:0000313" key="13">
    <source>
        <dbReference type="Proteomes" id="UP000016933"/>
    </source>
</evidence>
<evidence type="ECO:0000256" key="5">
    <source>
        <dbReference type="ARBA" id="ARBA00022989"/>
    </source>
</evidence>
<feature type="domain" description="CSC1/OSCA1-like 7TM region" evidence="9">
    <location>
        <begin position="455"/>
        <end position="732"/>
    </location>
</feature>
<sequence length="930" mass="104867">MAELFKLILAKDGDDDPGEPDYSKLMGAADPRATTIQILISIVFGIVAFLAFCVLRPRWPGLYAARKHQKDEATALPELPGTMFGWILPVWKITEQQVLASAGLDAYVFLRFFVMAMKFLGLAGVLSLIVIKPVHDAYPDDGEDNNPFDNDTGGHESMWLFRHGVKSSMHMFEGNNSSGNGTSNGTVPFFPGNLETDYLWMYIIFAYLFSVLAIYLIVSETRRVIEVRQEFLGAQTTITDRTIRLSGIPRDMQDEERVKEFVESLDIGKVDSVVLCRNWKTLDKSMNSRMDTLRRLEEAYTIYLSYRKVERNGETLPIVQPSPPGPGGGGLANEEDESVPLAGENGTVARPYSKTRPQATIRHGFLKLRRHKVDAIDHYETKLKEADEEVQRLRGEQHEPTPLAFVTLDSVASCQMTIQAVLDPSPLQLIANQSPEPADVIWPNTYLSRRSRMVRSWSITVLIVLLTIFWSALFVPIAGLLNVETIGRVFPGLKEVLKNHDNIRALVNTQLPTAIASLLTVLVPYLYYWLSWYQGMISSGDVELSAISKNFFFTFFNFFVIFTILGTASKFYQIFAQFGDAIRDIQKVAYTLAKSLQNLLPFYTNFIILQGLGLFPFRLLEIGSVSLYPIFLLGAKTPRDYAELVQPPTFIYGFYLPNALLIFIICMVYSVLRSSWQVLLAGFIYFAFGHFVYKYQLLYAMDHRQQTSGRVWGMICDRIFVGMVFFQLATAGQLILQGAVARSVMMVPLVIATIWISIVYGKTYKPLLKFIALRSIKRGEAIESYSDMDPRYTDHDVGRSDNEETQDSPDAPLSYTASLNSTNLAPERNIWANDDPVQTAQQAIQHKIKHKRRMPPDSAIRFVNPSLVAPLGRVWIADKNFRGESAGEQEEEDLMDLEGGDRAPEYDRPPEHERRRNRGPGAADAINAAV</sequence>
<feature type="transmembrane region" description="Helical" evidence="8">
    <location>
        <begin position="551"/>
        <end position="572"/>
    </location>
</feature>
<dbReference type="AlphaFoldDB" id="M2Y227"/>
<feature type="transmembrane region" description="Helical" evidence="8">
    <location>
        <begin position="742"/>
        <end position="761"/>
    </location>
</feature>
<feature type="region of interest" description="Disordered" evidence="7">
    <location>
        <begin position="315"/>
        <end position="337"/>
    </location>
</feature>